<evidence type="ECO:0000313" key="6">
    <source>
        <dbReference type="Proteomes" id="UP000243528"/>
    </source>
</evidence>
<dbReference type="Gene3D" id="2.60.120.200">
    <property type="match status" value="1"/>
</dbReference>
<dbReference type="SUPFAM" id="SSF49899">
    <property type="entry name" value="Concanavalin A-like lectins/glucanases"/>
    <property type="match status" value="1"/>
</dbReference>
<dbReference type="Pfam" id="PF18911">
    <property type="entry name" value="PKD_4"/>
    <property type="match status" value="1"/>
</dbReference>
<dbReference type="SUPFAM" id="SSF50952">
    <property type="entry name" value="Soluble quinoprotein glucose dehydrogenase"/>
    <property type="match status" value="1"/>
</dbReference>
<gene>
    <name evidence="5" type="ORF">CLV30_102373</name>
</gene>
<dbReference type="SMART" id="SM00089">
    <property type="entry name" value="PKD"/>
    <property type="match status" value="1"/>
</dbReference>
<dbReference type="InterPro" id="IPR011041">
    <property type="entry name" value="Quinoprot_gluc/sorb_DH_b-prop"/>
</dbReference>
<dbReference type="Pfam" id="PF17851">
    <property type="entry name" value="GH43_C2"/>
    <property type="match status" value="1"/>
</dbReference>
<dbReference type="GO" id="GO:0030246">
    <property type="term" value="F:carbohydrate binding"/>
    <property type="evidence" value="ECO:0007669"/>
    <property type="project" value="InterPro"/>
</dbReference>
<dbReference type="RefSeq" id="WP_205740424.1">
    <property type="nucleotide sequence ID" value="NZ_ML142898.1"/>
</dbReference>
<feature type="signal peptide" evidence="2">
    <location>
        <begin position="1"/>
        <end position="35"/>
    </location>
</feature>
<dbReference type="Proteomes" id="UP000243528">
    <property type="component" value="Unassembled WGS sequence"/>
</dbReference>
<dbReference type="SUPFAM" id="SSF49785">
    <property type="entry name" value="Galactose-binding domain-like"/>
    <property type="match status" value="1"/>
</dbReference>
<dbReference type="InterPro" id="IPR012938">
    <property type="entry name" value="Glc/Sorbosone_DH"/>
</dbReference>
<protein>
    <submittedName>
        <fullName evidence="5">Glucose/arabinose dehydrogenase</fullName>
    </submittedName>
</protein>
<evidence type="ECO:0000313" key="5">
    <source>
        <dbReference type="EMBL" id="PSL06984.1"/>
    </source>
</evidence>
<reference evidence="5 6" key="1">
    <citation type="submission" date="2018-03" db="EMBL/GenBank/DDBJ databases">
        <title>Genomic Encyclopedia of Archaeal and Bacterial Type Strains, Phase II (KMG-II): from individual species to whole genera.</title>
        <authorList>
            <person name="Goeker M."/>
        </authorList>
    </citation>
    <scope>NUCLEOTIDE SEQUENCE [LARGE SCALE GENOMIC DNA]</scope>
    <source>
        <strain evidence="5 6">DSM 45211</strain>
    </source>
</reference>
<keyword evidence="6" id="KW-1185">Reference proteome</keyword>
<dbReference type="Pfam" id="PF22888">
    <property type="entry name" value="FIMAH"/>
    <property type="match status" value="1"/>
</dbReference>
<dbReference type="Gene3D" id="3.40.50.880">
    <property type="match status" value="1"/>
</dbReference>
<dbReference type="InterPro" id="IPR029010">
    <property type="entry name" value="ThuA-like"/>
</dbReference>
<dbReference type="Pfam" id="PF06283">
    <property type="entry name" value="ThuA"/>
    <property type="match status" value="1"/>
</dbReference>
<dbReference type="InterPro" id="IPR029062">
    <property type="entry name" value="Class_I_gatase-like"/>
</dbReference>
<dbReference type="EMBL" id="PYGE01000002">
    <property type="protein sequence ID" value="PSL06984.1"/>
    <property type="molecule type" value="Genomic_DNA"/>
</dbReference>
<dbReference type="PANTHER" id="PTHR40469">
    <property type="entry name" value="SECRETED GLYCOSYL HYDROLASE"/>
    <property type="match status" value="1"/>
</dbReference>
<dbReference type="Gene3D" id="2.60.120.560">
    <property type="entry name" value="Exo-inulinase, domain 1"/>
    <property type="match status" value="1"/>
</dbReference>
<evidence type="ECO:0000256" key="2">
    <source>
        <dbReference type="SAM" id="SignalP"/>
    </source>
</evidence>
<evidence type="ECO:0000259" key="3">
    <source>
        <dbReference type="PROSITE" id="PS50093"/>
    </source>
</evidence>
<feature type="domain" description="CBM6" evidence="4">
    <location>
        <begin position="968"/>
        <end position="1093"/>
    </location>
</feature>
<dbReference type="InterPro" id="IPR006584">
    <property type="entry name" value="Cellulose-bd_IV"/>
</dbReference>
<dbReference type="Pfam" id="PF03422">
    <property type="entry name" value="CBM_6"/>
    <property type="match status" value="1"/>
</dbReference>
<dbReference type="InterPro" id="IPR054470">
    <property type="entry name" value="FIMAH_dom"/>
</dbReference>
<feature type="domain" description="PKD" evidence="3">
    <location>
        <begin position="771"/>
        <end position="855"/>
    </location>
</feature>
<dbReference type="PANTHER" id="PTHR40469:SF2">
    <property type="entry name" value="GALACTOSE-BINDING DOMAIN-LIKE SUPERFAMILY PROTEIN"/>
    <property type="match status" value="1"/>
</dbReference>
<dbReference type="InterPro" id="IPR010496">
    <property type="entry name" value="AL/BT2_dom"/>
</dbReference>
<keyword evidence="1 2" id="KW-0732">Signal</keyword>
<dbReference type="InterPro" id="IPR022409">
    <property type="entry name" value="PKD/Chitinase_dom"/>
</dbReference>
<dbReference type="SUPFAM" id="SSF49299">
    <property type="entry name" value="PKD domain"/>
    <property type="match status" value="1"/>
</dbReference>
<dbReference type="InterPro" id="IPR008979">
    <property type="entry name" value="Galactose-bd-like_sf"/>
</dbReference>
<dbReference type="CDD" id="cd04084">
    <property type="entry name" value="CBM6_xylanase-like"/>
    <property type="match status" value="1"/>
</dbReference>
<dbReference type="Pfam" id="PF06439">
    <property type="entry name" value="3keto-disac_hyd"/>
    <property type="match status" value="1"/>
</dbReference>
<evidence type="ECO:0000259" key="4">
    <source>
        <dbReference type="PROSITE" id="PS51175"/>
    </source>
</evidence>
<dbReference type="SUPFAM" id="SSF52317">
    <property type="entry name" value="Class I glutamine amidotransferase-like"/>
    <property type="match status" value="1"/>
</dbReference>
<dbReference type="Gene3D" id="2.60.120.260">
    <property type="entry name" value="Galactose-binding domain-like"/>
    <property type="match status" value="1"/>
</dbReference>
<dbReference type="GO" id="GO:0016787">
    <property type="term" value="F:hydrolase activity"/>
    <property type="evidence" value="ECO:0007669"/>
    <property type="project" value="InterPro"/>
</dbReference>
<dbReference type="Gene3D" id="2.120.10.30">
    <property type="entry name" value="TolB, C-terminal domain"/>
    <property type="match status" value="1"/>
</dbReference>
<comment type="caution">
    <text evidence="5">The sequence shown here is derived from an EMBL/GenBank/DDBJ whole genome shotgun (WGS) entry which is preliminary data.</text>
</comment>
<feature type="chain" id="PRO_5015165837" evidence="2">
    <location>
        <begin position="36"/>
        <end position="1577"/>
    </location>
</feature>
<evidence type="ECO:0000256" key="1">
    <source>
        <dbReference type="ARBA" id="ARBA00022729"/>
    </source>
</evidence>
<dbReference type="SMART" id="SM00606">
    <property type="entry name" value="CBD_IV"/>
    <property type="match status" value="1"/>
</dbReference>
<dbReference type="InterPro" id="IPR011042">
    <property type="entry name" value="6-blade_b-propeller_TolB-like"/>
</dbReference>
<dbReference type="PROSITE" id="PS50093">
    <property type="entry name" value="PKD"/>
    <property type="match status" value="1"/>
</dbReference>
<organism evidence="5 6">
    <name type="scientific">Haloactinopolyspora alba</name>
    <dbReference type="NCBI Taxonomy" id="648780"/>
    <lineage>
        <taxon>Bacteria</taxon>
        <taxon>Bacillati</taxon>
        <taxon>Actinomycetota</taxon>
        <taxon>Actinomycetes</taxon>
        <taxon>Jiangellales</taxon>
        <taxon>Jiangellaceae</taxon>
        <taxon>Haloactinopolyspora</taxon>
    </lineage>
</organism>
<dbReference type="InterPro" id="IPR000601">
    <property type="entry name" value="PKD_dom"/>
</dbReference>
<dbReference type="InterPro" id="IPR041542">
    <property type="entry name" value="GH43_C2"/>
</dbReference>
<dbReference type="CDD" id="cd00146">
    <property type="entry name" value="PKD"/>
    <property type="match status" value="1"/>
</dbReference>
<dbReference type="InterPro" id="IPR035986">
    <property type="entry name" value="PKD_dom_sf"/>
</dbReference>
<name>A0A2P8EC05_9ACTN</name>
<dbReference type="Gene3D" id="2.60.40.10">
    <property type="entry name" value="Immunoglobulins"/>
    <property type="match status" value="1"/>
</dbReference>
<dbReference type="InterPro" id="IPR013320">
    <property type="entry name" value="ConA-like_dom_sf"/>
</dbReference>
<dbReference type="PROSITE" id="PS51175">
    <property type="entry name" value="CBM6"/>
    <property type="match status" value="1"/>
</dbReference>
<accession>A0A2P8EC05</accession>
<dbReference type="InterPro" id="IPR013783">
    <property type="entry name" value="Ig-like_fold"/>
</dbReference>
<dbReference type="GO" id="GO:0005975">
    <property type="term" value="P:carbohydrate metabolic process"/>
    <property type="evidence" value="ECO:0007669"/>
    <property type="project" value="UniProtKB-ARBA"/>
</dbReference>
<dbReference type="Pfam" id="PF07995">
    <property type="entry name" value="GSDH"/>
    <property type="match status" value="1"/>
</dbReference>
<proteinExistence type="predicted"/>
<sequence length="1577" mass="169642">MRDDPRRVRTRSLRRGAAVVLGAAVLTPLGLSATAAPAPLPAADEPASGDADTSAVEPMHAEFDVLVFSKTAGFRHSSIPDGIAAIETLGEANHFGVTATEDASAFTTENLAQYEAVVWLSTTGDVLNEQQQAAFEDYIASGGGYVGIHAAADTEYDWPWYHGLVGAYFDSHPQIQQAAVDVTDSVHPSTAHLPRRWERTDEWYNYQTNPRGDVHVLAELDESSYDAGDGAMGADHPIAWCHDYAGGRAWYTGGGHTSDSFTNEPAFTEHVLGGIMTAAGQAEADCGATVDANFDQVTLAKGQEEMGEPMGVAVLPDGSALHTARSGQVYYTAAAGETSLAAEVPVYDFREDGMQGIALDPNFEENRWVYLYYSPVLGTPEGEVAHSSLDPSVWEAYEGHNNLSRFKFVDGQLDLESEQVVMQVPQDRGNCCHHGGDIDFDADGNLYLSTGDDSDPFESNGYSPIDDRADRAPQFDARRTSGNTNDLRGKILRISVNADGSYTVPEGNMFPESADTEDKTRPEIYAMGFRNPFRISVDEPTGDVWVGDYGPDSGSAGRYGPAGQVEFNRITEPGNFGWPFCTGKNTPEETYVEREFTAYYGEDPNTGEPDPNDGMNDPIGEKFDCAGGPTNDSVLNTGLSTLPPAEPAWIPYNGGSVAEFGSGSESPMGGPVYRYDPQLESQTKFPEYYDGQFFGYEFGRQWIKNISVAEDGSPQHIGAFSDGVVDNTQLMDLEFGPQGSLYVLDYGTGFFGGDENSALYRVDYVKGTRSPEAMASASPTSGQAPLTVEFTSEGSNDPDPGDTLSYAWDFDGDGTTDSTEQAASYTYTENGEYTATLTVTDQTGNEGVATAHIVVGNTAPVVEVVQPANGQTFSFGDEIDYEVSVTDPDGMPVDCSKVEVTFALGHDQHTHGGETVNGCSGTLTTGADASHGTDDNIFGLILAEYTDTPPNSDSAPVTGSTRIVLQPKHRQAEHFSNQSGVQVVNHGAAEGGARIGYIDDGDWVSFEPWNLTGVESVGMRVSAGGPGGTVEVRMGAPDGPLAATVPVPHTGSPDNYVQVPPVAVDDPGGTDELFLVFRGDGGGLMDIDAMRFSSEQAACPDPDAPVEPDDEFDGDGLDRCRWSSILRPDLAHYEVAGGQLRIDALEGDMHGGNTSAKNVVLQDVADPAAGFEVSTQLSLPAGGDYEQAGLMVHSGDQNFAKAVLINIPNVGWRFEFGQTTNGSAVFDAALDRSGELPEGITENAHVKIVSDGHVLTAYWSADGEEWTRFGRPRPLSQMPNPKVGLAAFNGEGQTAAFEHFRMAEYTPPQCEATQPEPGYRSLFDGTEASLEGWQMAGPGGFAYTGCDLFSYGGMGLYWYDEAFESYSLKLDWKMLGDDNSGVFVGFPDPGDDPWVAVNKGHEIQIDATDDPTHTTGSIYGFQGADQEARDAALNPPGEWNSYELLVQGDRIQVFLNGVKINDYTDTDPARMNAPSYIGLQNHGGADDVYFRDVRIQEFTFANATTLVDDYYQAGALNRRQERQVVKHLEVAERLSGRGVTEQAGEALDRYADVASEVEDEQVRTELLDMGEALREQL</sequence>
<dbReference type="InterPro" id="IPR005084">
    <property type="entry name" value="CBM6"/>
</dbReference>